<dbReference type="GO" id="GO:0043041">
    <property type="term" value="P:amino acid activation for nonribosomal peptide biosynthetic process"/>
    <property type="evidence" value="ECO:0007669"/>
    <property type="project" value="TreeGrafter"/>
</dbReference>
<dbReference type="EMBL" id="CP096649">
    <property type="protein sequence ID" value="UQK59226.1"/>
    <property type="molecule type" value="Genomic_DNA"/>
</dbReference>
<reference evidence="2" key="1">
    <citation type="submission" date="2022-04" db="EMBL/GenBank/DDBJ databases">
        <title>Complete genome sequences of Ezakiella coagulans and Fenollaria massiliensis.</title>
        <authorList>
            <person name="France M.T."/>
            <person name="Clifford J."/>
            <person name="Narina S."/>
            <person name="Rutt L."/>
            <person name="Ravel J."/>
        </authorList>
    </citation>
    <scope>NUCLEOTIDE SEQUENCE</scope>
    <source>
        <strain evidence="2">C0061C2</strain>
    </source>
</reference>
<dbReference type="RefSeq" id="WP_249242729.1">
    <property type="nucleotide sequence ID" value="NZ_CP096649.1"/>
</dbReference>
<dbReference type="PROSITE" id="PS00455">
    <property type="entry name" value="AMP_BINDING"/>
    <property type="match status" value="1"/>
</dbReference>
<dbReference type="PANTHER" id="PTHR45527:SF1">
    <property type="entry name" value="FATTY ACID SYNTHASE"/>
    <property type="match status" value="1"/>
</dbReference>
<dbReference type="InterPro" id="IPR045851">
    <property type="entry name" value="AMP-bd_C_sf"/>
</dbReference>
<dbReference type="Gene3D" id="3.40.50.12780">
    <property type="entry name" value="N-terminal domain of ligase-like"/>
    <property type="match status" value="1"/>
</dbReference>
<sequence>MLFIDQLDRITSEYPDKVAIVDKEKSITFSELRARAISLASEIHKIHPQTKRPIMVETDRLLETIISFFAVLYSGNFYVPIDAAMPRERIETIKKRLESTLGIYHTKNIFEDYALQYDYKHDYGCDEAALEAIRAKMIDADPVYVLFTSGTTGEPKGVVISNFMLVDLQDWLEKTLKINENDRLANQTPLFFDASLKELCLFTKTGATLYLMGPKDFLFPVKVIEYLNENKITAILWSVSALNILANSNVFDIDKPKYLRLVTFAGEQMSAQKLNIWRKAAEAEYFNLYGPTEATCDCCYYKVDRDFQDDEIIPIGKACENMEVMILDGDKEADEGELVIRGRGVSYGYYNKLDQTEKAFVQNPLNKAYREIVYRSGDFVRRNKFGEIEFLARKDNQVKVFGHRIELDEIERQVYAMGIHEASAVFDKENEIIILFYSGKEFSRKEFKDFILERLPKYMLPSKFVHMDALPKTQNTKIDKKRLLEIYESGEV</sequence>
<dbReference type="AlphaFoldDB" id="A0A9E7DJV1"/>
<evidence type="ECO:0000313" key="2">
    <source>
        <dbReference type="EMBL" id="UQK59226.1"/>
    </source>
</evidence>
<dbReference type="Pfam" id="PF00501">
    <property type="entry name" value="AMP-binding"/>
    <property type="match status" value="1"/>
</dbReference>
<dbReference type="PANTHER" id="PTHR45527">
    <property type="entry name" value="NONRIBOSOMAL PEPTIDE SYNTHETASE"/>
    <property type="match status" value="1"/>
</dbReference>
<dbReference type="KEGG" id="fms:M1R53_00740"/>
<accession>A0A9E7DJV1</accession>
<name>A0A9E7DJV1_9FIRM</name>
<evidence type="ECO:0000259" key="1">
    <source>
        <dbReference type="Pfam" id="PF00501"/>
    </source>
</evidence>
<organism evidence="2 3">
    <name type="scientific">Fenollaria massiliensis</name>
    <dbReference type="NCBI Taxonomy" id="938288"/>
    <lineage>
        <taxon>Bacteria</taxon>
        <taxon>Bacillati</taxon>
        <taxon>Bacillota</taxon>
        <taxon>Clostridia</taxon>
        <taxon>Eubacteriales</taxon>
        <taxon>Fenollaria</taxon>
    </lineage>
</organism>
<proteinExistence type="predicted"/>
<keyword evidence="3" id="KW-1185">Reference proteome</keyword>
<dbReference type="Proteomes" id="UP000831151">
    <property type="component" value="Chromosome"/>
</dbReference>
<dbReference type="InterPro" id="IPR020845">
    <property type="entry name" value="AMP-binding_CS"/>
</dbReference>
<gene>
    <name evidence="2" type="ORF">M1R53_00740</name>
</gene>
<dbReference type="GO" id="GO:0005737">
    <property type="term" value="C:cytoplasm"/>
    <property type="evidence" value="ECO:0007669"/>
    <property type="project" value="TreeGrafter"/>
</dbReference>
<dbReference type="CDD" id="cd05930">
    <property type="entry name" value="A_NRPS"/>
    <property type="match status" value="1"/>
</dbReference>
<dbReference type="SUPFAM" id="SSF56801">
    <property type="entry name" value="Acetyl-CoA synthetase-like"/>
    <property type="match status" value="1"/>
</dbReference>
<dbReference type="InterPro" id="IPR000873">
    <property type="entry name" value="AMP-dep_synth/lig_dom"/>
</dbReference>
<dbReference type="GO" id="GO:0044550">
    <property type="term" value="P:secondary metabolite biosynthetic process"/>
    <property type="evidence" value="ECO:0007669"/>
    <property type="project" value="TreeGrafter"/>
</dbReference>
<dbReference type="Gene3D" id="3.30.300.30">
    <property type="match status" value="1"/>
</dbReference>
<feature type="domain" description="AMP-dependent synthetase/ligase" evidence="1">
    <location>
        <begin position="11"/>
        <end position="350"/>
    </location>
</feature>
<dbReference type="InterPro" id="IPR042099">
    <property type="entry name" value="ANL_N_sf"/>
</dbReference>
<protein>
    <submittedName>
        <fullName evidence="2">Amino acid adenylation domain-containing protein</fullName>
    </submittedName>
</protein>
<dbReference type="GO" id="GO:0031177">
    <property type="term" value="F:phosphopantetheine binding"/>
    <property type="evidence" value="ECO:0007669"/>
    <property type="project" value="TreeGrafter"/>
</dbReference>
<evidence type="ECO:0000313" key="3">
    <source>
        <dbReference type="Proteomes" id="UP000831151"/>
    </source>
</evidence>